<dbReference type="Proteomes" id="UP000659654">
    <property type="component" value="Unassembled WGS sequence"/>
</dbReference>
<dbReference type="PANTHER" id="PTHR13228:SF3">
    <property type="entry name" value="CONSERVED OLIGOMERIC GOLGI COMPLEX SUBUNIT 5"/>
    <property type="match status" value="1"/>
</dbReference>
<evidence type="ECO:0000313" key="3">
    <source>
        <dbReference type="Proteomes" id="UP000095284"/>
    </source>
</evidence>
<dbReference type="GO" id="GO:0006891">
    <property type="term" value="P:intra-Golgi vesicle-mediated transport"/>
    <property type="evidence" value="ECO:0007669"/>
    <property type="project" value="InterPro"/>
</dbReference>
<reference evidence="2" key="2">
    <citation type="submission" date="2020-08" db="EMBL/GenBank/DDBJ databases">
        <authorList>
            <person name="Kikuchi T."/>
        </authorList>
    </citation>
    <scope>NUCLEOTIDE SEQUENCE</scope>
    <source>
        <strain evidence="1">Ka4C1</strain>
    </source>
</reference>
<keyword evidence="4" id="KW-1185">Reference proteome</keyword>
<evidence type="ECO:0000313" key="1">
    <source>
        <dbReference type="EMBL" id="CAD5209391.1"/>
    </source>
</evidence>
<dbReference type="eggNOG" id="KOG2211">
    <property type="taxonomic scope" value="Eukaryota"/>
</dbReference>
<dbReference type="EMBL" id="CAJFCV020000001">
    <property type="protein sequence ID" value="CAG9084399.1"/>
    <property type="molecule type" value="Genomic_DNA"/>
</dbReference>
<evidence type="ECO:0000313" key="5">
    <source>
        <dbReference type="WBParaSite" id="BXY_1116900.1"/>
    </source>
</evidence>
<dbReference type="PANTHER" id="PTHR13228">
    <property type="entry name" value="CONSERVED OLIGOMERIC GOLGI COMPLEX COMPONENT 5"/>
    <property type="match status" value="1"/>
</dbReference>
<accession>A0A1I7SDR2</accession>
<dbReference type="AlphaFoldDB" id="A0A1I7SDR2"/>
<dbReference type="Proteomes" id="UP000582659">
    <property type="component" value="Unassembled WGS sequence"/>
</dbReference>
<dbReference type="WBParaSite" id="BXY_1116900.1">
    <property type="protein sequence ID" value="BXY_1116900.1"/>
    <property type="gene ID" value="BXY_1116900"/>
</dbReference>
<dbReference type="SMR" id="A0A1I7SDR2"/>
<evidence type="ECO:0000313" key="2">
    <source>
        <dbReference type="EMBL" id="CAG9084399.1"/>
    </source>
</evidence>
<dbReference type="GO" id="GO:0017119">
    <property type="term" value="C:Golgi transport complex"/>
    <property type="evidence" value="ECO:0007669"/>
    <property type="project" value="InterPro"/>
</dbReference>
<name>A0A1I7SDR2_BURXY</name>
<dbReference type="OrthoDB" id="18786at2759"/>
<dbReference type="Proteomes" id="UP000095284">
    <property type="component" value="Unplaced"/>
</dbReference>
<protein>
    <submittedName>
        <fullName evidence="1">(pine wood nematode) hypothetical protein</fullName>
    </submittedName>
</protein>
<evidence type="ECO:0000313" key="4">
    <source>
        <dbReference type="Proteomes" id="UP000659654"/>
    </source>
</evidence>
<reference evidence="5" key="1">
    <citation type="submission" date="2016-11" db="UniProtKB">
        <authorList>
            <consortium name="WormBaseParasite"/>
        </authorList>
    </citation>
    <scope>IDENTIFICATION</scope>
</reference>
<proteinExistence type="predicted"/>
<gene>
    <name evidence="1" type="ORF">BXYJ_LOCUS1419</name>
</gene>
<dbReference type="EMBL" id="CAJFDI010000001">
    <property type="protein sequence ID" value="CAD5209391.1"/>
    <property type="molecule type" value="Genomic_DNA"/>
</dbReference>
<sequence>MSMISTVEDLIWGKVDETEYLRKVVEDDNVDLDALSQKVRSIQSDLHIQLRKGVEENYPKLLEQVGAIETLDRVQSGFNEEMRMVDDKAKQVKHFFAQSYDHLRSDCDAMENLVLFSRVISDTLRCQELIRIWEKEERDMLTKAECANELKALCLENTIFASVPWINNGFLKKVTVICAQTSSEAVEELKQSLSTLNVSHVNTCLKAFSYLFDHDGCTKELRAIMDESLQSIDLLFMNLLSAKTSDGVSRQLSRIGNNLHTYLERFHVLGAENALYFSNKVATILRNRMPVETEYMMRLVQTVSKCLLPHAEAIVKPIRDALGPLKTAILSQSLARLFELVNDTFSQEDLKGPVIVEKLNGAIKSEINSFSWDNELQKQVEGNVAKTLQIIAAKIEEQIIVNPEVLRLSGRVSKAQAANYQLLSVAYAFRKQWPLYSDCIRAFIDPQLRLIVDTMKETIILVLDSMHEEDLNRELQQSPCSLYMGELCDHLKVFRTHINHIEPLAESLETLPNFINFIIEQFLLNSTLTTTFAPLVRTRLVKDFGALCKMLQSLNCNSSKFLNNRNLLSQLLNSEEIDYNYDVKQIPCWFITQLGIRIANLQLPYESADWTRKEYINWFNSQVDLDRMQFLLNVVKIYENSGKAKNEKVERLKDFIVTTIATLNAP</sequence>
<dbReference type="InterPro" id="IPR019465">
    <property type="entry name" value="Cog5"/>
</dbReference>
<organism evidence="3 5">
    <name type="scientific">Bursaphelenchus xylophilus</name>
    <name type="common">Pinewood nematode worm</name>
    <name type="synonym">Aphelenchoides xylophilus</name>
    <dbReference type="NCBI Taxonomy" id="6326"/>
    <lineage>
        <taxon>Eukaryota</taxon>
        <taxon>Metazoa</taxon>
        <taxon>Ecdysozoa</taxon>
        <taxon>Nematoda</taxon>
        <taxon>Chromadorea</taxon>
        <taxon>Rhabditida</taxon>
        <taxon>Tylenchina</taxon>
        <taxon>Tylenchomorpha</taxon>
        <taxon>Aphelenchoidea</taxon>
        <taxon>Aphelenchoididae</taxon>
        <taxon>Bursaphelenchus</taxon>
    </lineage>
</organism>